<evidence type="ECO:0000313" key="2">
    <source>
        <dbReference type="Proteomes" id="UP000032229"/>
    </source>
</evidence>
<dbReference type="Gene3D" id="3.40.1420.30">
    <property type="match status" value="1"/>
</dbReference>
<sequence>MKKFNILLIFFYCSMSFSQVKNEKEERIEASEFPENAIVYFNTIENKVKYLKFYKETDGSKSSYEAKFKLNKLIYSIEFDSLGKLEDIEIVINIKQIPETVLKNIMAYFNTEYKKIKFIKIQKQYINTIEKSDPEFINYVINSPNAINTHFEIIAEIETKEERTRVQKEFTFKNTGTFEKSRPVSSSSYDYVLY</sequence>
<gene>
    <name evidence="1" type="ORF">AW14_02340</name>
</gene>
<keyword evidence="2" id="KW-1185">Reference proteome</keyword>
<name>A0A0C5WIX4_9FLAO</name>
<dbReference type="KEGG" id="sze:AW14_02340"/>
<dbReference type="SUPFAM" id="SSF160574">
    <property type="entry name" value="BT0923-like"/>
    <property type="match status" value="1"/>
</dbReference>
<reference evidence="1 2" key="1">
    <citation type="submission" date="2014-02" db="EMBL/GenBank/DDBJ databases">
        <authorList>
            <person name="Young C.-C."/>
            <person name="Hameed A."/>
            <person name="Huang H.-C."/>
            <person name="Shahina M."/>
        </authorList>
    </citation>
    <scope>NUCLEOTIDE SEQUENCE [LARGE SCALE GENOMIC DNA]</scope>
    <source>
        <strain evidence="1 2">CC-SAMT-1</strain>
    </source>
</reference>
<proteinExistence type="predicted"/>
<evidence type="ECO:0000313" key="1">
    <source>
        <dbReference type="EMBL" id="AJR02655.1"/>
    </source>
</evidence>
<dbReference type="AlphaFoldDB" id="A0A0C5WIX4"/>
<dbReference type="Proteomes" id="UP000032229">
    <property type="component" value="Chromosome"/>
</dbReference>
<protein>
    <submittedName>
        <fullName evidence="1">Uncharacterized protein</fullName>
    </submittedName>
</protein>
<accession>A0A0C5WIX4</accession>
<dbReference type="HOGENOM" id="CLU_119899_0_0_10"/>
<dbReference type="STRING" id="1454006.AW14_02340"/>
<dbReference type="EMBL" id="CP007202">
    <property type="protein sequence ID" value="AJR02655.1"/>
    <property type="molecule type" value="Genomic_DNA"/>
</dbReference>
<organism evidence="1 2">
    <name type="scientific">Siansivirga zeaxanthinifaciens CC-SAMT-1</name>
    <dbReference type="NCBI Taxonomy" id="1454006"/>
    <lineage>
        <taxon>Bacteria</taxon>
        <taxon>Pseudomonadati</taxon>
        <taxon>Bacteroidota</taxon>
        <taxon>Flavobacteriia</taxon>
        <taxon>Flavobacteriales</taxon>
        <taxon>Flavobacteriaceae</taxon>
        <taxon>Siansivirga</taxon>
    </lineage>
</organism>